<dbReference type="Pfam" id="PF18491">
    <property type="entry name" value="SRA"/>
    <property type="match status" value="1"/>
</dbReference>
<evidence type="ECO:0000313" key="3">
    <source>
        <dbReference type="Proteomes" id="UP001487296"/>
    </source>
</evidence>
<organism evidence="2 3">
    <name type="scientific">Hallella faecis</name>
    <dbReference type="NCBI Taxonomy" id="2841596"/>
    <lineage>
        <taxon>Bacteria</taxon>
        <taxon>Pseudomonadati</taxon>
        <taxon>Bacteroidota</taxon>
        <taxon>Bacteroidia</taxon>
        <taxon>Bacteroidales</taxon>
        <taxon>Prevotellaceae</taxon>
        <taxon>Hallella</taxon>
    </lineage>
</organism>
<feature type="domain" description="PvuRts1 I-like SET and RING associated" evidence="1">
    <location>
        <begin position="2"/>
        <end position="75"/>
    </location>
</feature>
<name>A0ABV1FRQ0_9BACT</name>
<proteinExistence type="predicted"/>
<evidence type="ECO:0000313" key="2">
    <source>
        <dbReference type="EMBL" id="MEQ2487096.1"/>
    </source>
</evidence>
<evidence type="ECO:0000259" key="1">
    <source>
        <dbReference type="Pfam" id="PF18491"/>
    </source>
</evidence>
<feature type="non-terminal residue" evidence="2">
    <location>
        <position position="1"/>
    </location>
</feature>
<protein>
    <recommendedName>
        <fullName evidence="1">PvuRts1 I-like SET and RING associated domain-containing protein</fullName>
    </recommendedName>
</protein>
<accession>A0ABV1FRQ0</accession>
<dbReference type="RefSeq" id="WP_349147081.1">
    <property type="nucleotide sequence ID" value="NZ_JBBNFP010000032.1"/>
</dbReference>
<dbReference type="Proteomes" id="UP001487296">
    <property type="component" value="Unassembled WGS sequence"/>
</dbReference>
<gene>
    <name evidence="2" type="ORF">AAAT34_08520</name>
</gene>
<sequence length="86" mass="10183">PTITEWWTPTDADATLADFRNHDNYLRSVSFNELRITFMKNITSEGYTFLGIYKLAPSSTPQRLVWQRIAERLDLRHLDQLDLLRQ</sequence>
<keyword evidence="3" id="KW-1185">Reference proteome</keyword>
<dbReference type="EMBL" id="JBBNFP010000032">
    <property type="protein sequence ID" value="MEQ2487096.1"/>
    <property type="molecule type" value="Genomic_DNA"/>
</dbReference>
<reference evidence="2 3" key="1">
    <citation type="submission" date="2024-04" db="EMBL/GenBank/DDBJ databases">
        <title>Human intestinal bacterial collection.</title>
        <authorList>
            <person name="Pauvert C."/>
            <person name="Hitch T.C.A."/>
            <person name="Clavel T."/>
        </authorList>
    </citation>
    <scope>NUCLEOTIDE SEQUENCE [LARGE SCALE GENOMIC DNA]</scope>
    <source>
        <strain evidence="2 3">CLA-AA-H145</strain>
    </source>
</reference>
<dbReference type="InterPro" id="IPR040674">
    <property type="entry name" value="PvuRts1I-like_SRA"/>
</dbReference>
<comment type="caution">
    <text evidence="2">The sequence shown here is derived from an EMBL/GenBank/DDBJ whole genome shotgun (WGS) entry which is preliminary data.</text>
</comment>